<evidence type="ECO:0000256" key="6">
    <source>
        <dbReference type="SAM" id="MobiDB-lite"/>
    </source>
</evidence>
<feature type="region of interest" description="Disordered" evidence="6">
    <location>
        <begin position="76"/>
        <end position="98"/>
    </location>
</feature>
<comment type="subcellular location">
    <subcellularLocation>
        <location evidence="5">Cytoplasm</location>
    </subcellularLocation>
</comment>
<organism evidence="7 8">
    <name type="scientific">Hydrogenibacillus schlegelii</name>
    <name type="common">Bacillus schlegelii</name>
    <dbReference type="NCBI Taxonomy" id="1484"/>
    <lineage>
        <taxon>Bacteria</taxon>
        <taxon>Bacillati</taxon>
        <taxon>Bacillota</taxon>
        <taxon>Bacilli</taxon>
        <taxon>Bacillales</taxon>
        <taxon>Bacillales Family X. Incertae Sedis</taxon>
        <taxon>Hydrogenibacillus</taxon>
    </lineage>
</organism>
<keyword evidence="2 5" id="KW-0678">Repressor</keyword>
<proteinExistence type="inferred from homology"/>
<dbReference type="Proteomes" id="UP000243024">
    <property type="component" value="Unassembled WGS sequence"/>
</dbReference>
<keyword evidence="4 5" id="KW-0694">RNA-binding</keyword>
<dbReference type="GO" id="GO:0048027">
    <property type="term" value="F:mRNA 5'-UTR binding"/>
    <property type="evidence" value="ECO:0007669"/>
    <property type="project" value="UniProtKB-UniRule"/>
</dbReference>
<evidence type="ECO:0000256" key="3">
    <source>
        <dbReference type="ARBA" id="ARBA00022845"/>
    </source>
</evidence>
<evidence type="ECO:0000256" key="4">
    <source>
        <dbReference type="ARBA" id="ARBA00022884"/>
    </source>
</evidence>
<dbReference type="HAMAP" id="MF_00167">
    <property type="entry name" value="CsrA"/>
    <property type="match status" value="1"/>
</dbReference>
<dbReference type="PANTHER" id="PTHR34984:SF1">
    <property type="entry name" value="CARBON STORAGE REGULATOR"/>
    <property type="match status" value="1"/>
</dbReference>
<dbReference type="RefSeq" id="WP_066198702.1">
    <property type="nucleotide sequence ID" value="NZ_CBCSAS010000031.1"/>
</dbReference>
<dbReference type="STRING" id="1484.SA87_08390"/>
<sequence>MLVLKRKVGEAIVIGDAIEIVVLGVEGGGVRLGIRAPREVGVFRKELYAEIAWANRAAAAPRADLRRLLGALGADRPAGDAARAAHPAAEGGGPEEGR</sequence>
<keyword evidence="1 5" id="KW-0963">Cytoplasm</keyword>
<evidence type="ECO:0000256" key="2">
    <source>
        <dbReference type="ARBA" id="ARBA00022491"/>
    </source>
</evidence>
<dbReference type="Pfam" id="PF02599">
    <property type="entry name" value="CsrA"/>
    <property type="match status" value="1"/>
</dbReference>
<dbReference type="SUPFAM" id="SSF117130">
    <property type="entry name" value="CsrA-like"/>
    <property type="match status" value="1"/>
</dbReference>
<evidence type="ECO:0000256" key="5">
    <source>
        <dbReference type="HAMAP-Rule" id="MF_00167"/>
    </source>
</evidence>
<dbReference type="GO" id="GO:0044781">
    <property type="term" value="P:bacterial-type flagellum organization"/>
    <property type="evidence" value="ECO:0007669"/>
    <property type="project" value="UniProtKB-KW"/>
</dbReference>
<dbReference type="GO" id="GO:0045947">
    <property type="term" value="P:negative regulation of translational initiation"/>
    <property type="evidence" value="ECO:0007669"/>
    <property type="project" value="UniProtKB-UniRule"/>
</dbReference>
<dbReference type="InterPro" id="IPR036107">
    <property type="entry name" value="CsrA_sf"/>
</dbReference>
<keyword evidence="3 5" id="KW-0810">Translation regulation</keyword>
<evidence type="ECO:0000313" key="8">
    <source>
        <dbReference type="Proteomes" id="UP000243024"/>
    </source>
</evidence>
<protein>
    <recommendedName>
        <fullName evidence="5">Translational regulator CsrA</fullName>
    </recommendedName>
</protein>
<comment type="function">
    <text evidence="5">A translational regulator that binds mRNA to regulate translation initiation and/or mRNA stability. Usually binds in the 5'-UTR at or near the Shine-Dalgarno sequence preventing ribosome-binding, thus repressing translation. Its main target seems to be the major flagellin gene, while its function is anatagonized by FliW.</text>
</comment>
<dbReference type="InterPro" id="IPR003751">
    <property type="entry name" value="CsrA"/>
</dbReference>
<comment type="subunit">
    <text evidence="5">Homodimer; the beta-strands of each monomer intercalate to form a hydrophobic core, while the alpha-helices form wings that extend away from the core.</text>
</comment>
<comment type="caution">
    <text evidence="7">The sequence shown here is derived from an EMBL/GenBank/DDBJ whole genome shotgun (WGS) entry which is preliminary data.</text>
</comment>
<comment type="similarity">
    <text evidence="5">Belongs to the CsrA/RsmA family.</text>
</comment>
<feature type="compositionally biased region" description="Low complexity" evidence="6">
    <location>
        <begin position="76"/>
        <end position="89"/>
    </location>
</feature>
<evidence type="ECO:0000313" key="7">
    <source>
        <dbReference type="EMBL" id="OAR05157.1"/>
    </source>
</evidence>
<dbReference type="FunFam" id="2.60.40.4380:FF:000002">
    <property type="entry name" value="Translational regulator CsrA"/>
    <property type="match status" value="1"/>
</dbReference>
<accession>A0A179IR42</accession>
<dbReference type="GO" id="GO:0006109">
    <property type="term" value="P:regulation of carbohydrate metabolic process"/>
    <property type="evidence" value="ECO:0007669"/>
    <property type="project" value="InterPro"/>
</dbReference>
<reference evidence="7 8" key="1">
    <citation type="submission" date="2015-09" db="EMBL/GenBank/DDBJ databases">
        <title>Draft genome sequence of Hydrogenibacillus schlegelii DSM 2000.</title>
        <authorList>
            <person name="Hemp J."/>
        </authorList>
    </citation>
    <scope>NUCLEOTIDE SEQUENCE [LARGE SCALE GENOMIC DNA]</scope>
    <source>
        <strain evidence="7 8">MA 48</strain>
    </source>
</reference>
<dbReference type="NCBIfam" id="NF002469">
    <property type="entry name" value="PRK01712.1"/>
    <property type="match status" value="1"/>
</dbReference>
<evidence type="ECO:0000256" key="1">
    <source>
        <dbReference type="ARBA" id="ARBA00022490"/>
    </source>
</evidence>
<dbReference type="GO" id="GO:1902208">
    <property type="term" value="P:regulation of bacterial-type flagellum assembly"/>
    <property type="evidence" value="ECO:0007669"/>
    <property type="project" value="UniProtKB-UniRule"/>
</dbReference>
<dbReference type="GO" id="GO:0005829">
    <property type="term" value="C:cytosol"/>
    <property type="evidence" value="ECO:0007669"/>
    <property type="project" value="TreeGrafter"/>
</dbReference>
<keyword evidence="8" id="KW-1185">Reference proteome</keyword>
<dbReference type="PANTHER" id="PTHR34984">
    <property type="entry name" value="CARBON STORAGE REGULATOR"/>
    <property type="match status" value="1"/>
</dbReference>
<dbReference type="EMBL" id="JXBB01000004">
    <property type="protein sequence ID" value="OAR05157.1"/>
    <property type="molecule type" value="Genomic_DNA"/>
</dbReference>
<keyword evidence="5" id="KW-1005">Bacterial flagellum biogenesis</keyword>
<dbReference type="AlphaFoldDB" id="A0A179IR42"/>
<dbReference type="NCBIfam" id="TIGR00202">
    <property type="entry name" value="csrA"/>
    <property type="match status" value="1"/>
</dbReference>
<dbReference type="GO" id="GO:0006402">
    <property type="term" value="P:mRNA catabolic process"/>
    <property type="evidence" value="ECO:0007669"/>
    <property type="project" value="InterPro"/>
</dbReference>
<dbReference type="Gene3D" id="2.60.40.4380">
    <property type="entry name" value="Translational regulator CsrA"/>
    <property type="match status" value="1"/>
</dbReference>
<name>A0A179IR42_HYDSH</name>
<gene>
    <name evidence="5" type="primary">csrA</name>
    <name evidence="7" type="ORF">SA87_08390</name>
</gene>